<organism evidence="5 6">
    <name type="scientific">Ridgeia piscesae</name>
    <name type="common">Tubeworm</name>
    <dbReference type="NCBI Taxonomy" id="27915"/>
    <lineage>
        <taxon>Eukaryota</taxon>
        <taxon>Metazoa</taxon>
        <taxon>Spiralia</taxon>
        <taxon>Lophotrochozoa</taxon>
        <taxon>Annelida</taxon>
        <taxon>Polychaeta</taxon>
        <taxon>Sedentaria</taxon>
        <taxon>Canalipalpata</taxon>
        <taxon>Sabellida</taxon>
        <taxon>Siboglinidae</taxon>
        <taxon>Ridgeia</taxon>
    </lineage>
</organism>
<sequence length="146" mass="16169">MPCKHEFHKWCVDPWLMEHRSCPICKLDILKAYGLQLHGSRDSMGNMEHENVSTSVWPSELATQEAIHEIEQESDSVEVVRYQPAHIECHMAVPVPAVTTVASTCSSDDSDHNVAASTASHCNETQSLMADTSIGESHQVAVEVTR</sequence>
<dbReference type="SUPFAM" id="SSF57850">
    <property type="entry name" value="RING/U-box"/>
    <property type="match status" value="1"/>
</dbReference>
<accession>A0AAD9UDB9</accession>
<evidence type="ECO:0000259" key="4">
    <source>
        <dbReference type="PROSITE" id="PS50089"/>
    </source>
</evidence>
<feature type="domain" description="RING-type" evidence="4">
    <location>
        <begin position="1"/>
        <end position="26"/>
    </location>
</feature>
<evidence type="ECO:0000256" key="1">
    <source>
        <dbReference type="ARBA" id="ARBA00022771"/>
    </source>
</evidence>
<dbReference type="Proteomes" id="UP001209878">
    <property type="component" value="Unassembled WGS sequence"/>
</dbReference>
<name>A0AAD9UDB9_RIDPI</name>
<dbReference type="AlphaFoldDB" id="A0AAD9UDB9"/>
<keyword evidence="1 3" id="KW-0863">Zinc-finger</keyword>
<evidence type="ECO:0000256" key="3">
    <source>
        <dbReference type="PROSITE-ProRule" id="PRU00175"/>
    </source>
</evidence>
<dbReference type="InterPro" id="IPR013083">
    <property type="entry name" value="Znf_RING/FYVE/PHD"/>
</dbReference>
<keyword evidence="1 3" id="KW-0479">Metal-binding</keyword>
<comment type="caution">
    <text evidence="5">The sequence shown here is derived from an EMBL/GenBank/DDBJ whole genome shotgun (WGS) entry which is preliminary data.</text>
</comment>
<reference evidence="5" key="1">
    <citation type="journal article" date="2023" name="Mol. Biol. Evol.">
        <title>Third-Generation Sequencing Reveals the Adaptive Role of the Epigenome in Three Deep-Sea Polychaetes.</title>
        <authorList>
            <person name="Perez M."/>
            <person name="Aroh O."/>
            <person name="Sun Y."/>
            <person name="Lan Y."/>
            <person name="Juniper S.K."/>
            <person name="Young C.R."/>
            <person name="Angers B."/>
            <person name="Qian P.Y."/>
        </authorList>
    </citation>
    <scope>NUCLEOTIDE SEQUENCE</scope>
    <source>
        <strain evidence="5">R07B-5</strain>
    </source>
</reference>
<keyword evidence="2" id="KW-0862">Zinc</keyword>
<evidence type="ECO:0000313" key="5">
    <source>
        <dbReference type="EMBL" id="KAK2185194.1"/>
    </source>
</evidence>
<evidence type="ECO:0000313" key="6">
    <source>
        <dbReference type="Proteomes" id="UP001209878"/>
    </source>
</evidence>
<proteinExistence type="predicted"/>
<gene>
    <name evidence="5" type="ORF">NP493_243g02014</name>
</gene>
<protein>
    <recommendedName>
        <fullName evidence="4">RING-type domain-containing protein</fullName>
    </recommendedName>
</protein>
<dbReference type="Pfam" id="PF13639">
    <property type="entry name" value="zf-RING_2"/>
    <property type="match status" value="1"/>
</dbReference>
<dbReference type="EMBL" id="JAODUO010000242">
    <property type="protein sequence ID" value="KAK2185194.1"/>
    <property type="molecule type" value="Genomic_DNA"/>
</dbReference>
<dbReference type="GO" id="GO:0008270">
    <property type="term" value="F:zinc ion binding"/>
    <property type="evidence" value="ECO:0007669"/>
    <property type="project" value="UniProtKB-KW"/>
</dbReference>
<dbReference type="InterPro" id="IPR001841">
    <property type="entry name" value="Znf_RING"/>
</dbReference>
<dbReference type="Gene3D" id="3.30.40.10">
    <property type="entry name" value="Zinc/RING finger domain, C3HC4 (zinc finger)"/>
    <property type="match status" value="1"/>
</dbReference>
<dbReference type="PANTHER" id="PTHR16200">
    <property type="entry name" value="RING ZINC FINGER"/>
    <property type="match status" value="1"/>
</dbReference>
<keyword evidence="6" id="KW-1185">Reference proteome</keyword>
<evidence type="ECO:0000256" key="2">
    <source>
        <dbReference type="ARBA" id="ARBA00022833"/>
    </source>
</evidence>
<dbReference type="PROSITE" id="PS50089">
    <property type="entry name" value="ZF_RING_2"/>
    <property type="match status" value="1"/>
</dbReference>
<dbReference type="InterPro" id="IPR051073">
    <property type="entry name" value="ZNRF3_Arkadia_E3_ligases"/>
</dbReference>